<name>A0AA46AHJ7_9CLOT</name>
<dbReference type="PANTHER" id="PTHR43553">
    <property type="entry name" value="HEAVY METAL TRANSPORTER"/>
    <property type="match status" value="1"/>
</dbReference>
<protein>
    <submittedName>
        <fullName evidence="10">Cobalt/nickel transport system ATP-binding protein</fullName>
    </submittedName>
</protein>
<evidence type="ECO:0000256" key="3">
    <source>
        <dbReference type="ARBA" id="ARBA00022448"/>
    </source>
</evidence>
<evidence type="ECO:0000256" key="2">
    <source>
        <dbReference type="ARBA" id="ARBA00005417"/>
    </source>
</evidence>
<keyword evidence="7" id="KW-1278">Translocase</keyword>
<accession>A0AA46AHJ7</accession>
<dbReference type="Pfam" id="PF00005">
    <property type="entry name" value="ABC_tran"/>
    <property type="match status" value="1"/>
</dbReference>
<dbReference type="GO" id="GO:0042626">
    <property type="term" value="F:ATPase-coupled transmembrane transporter activity"/>
    <property type="evidence" value="ECO:0007669"/>
    <property type="project" value="TreeGrafter"/>
</dbReference>
<keyword evidence="5" id="KW-0547">Nucleotide-binding</keyword>
<evidence type="ECO:0000256" key="6">
    <source>
        <dbReference type="ARBA" id="ARBA00022840"/>
    </source>
</evidence>
<comment type="similarity">
    <text evidence="2">Belongs to the ABC transporter superfamily.</text>
</comment>
<sequence length="284" mass="31315">MEPLIHVTNLKHVYPDKTAVHLGGLDFAVEAGQRVVIIGPNGAGKTTLLAHLLGLLAPTEGTVTVLGCRPHESFRKIRGKVGVVFQQVDEQIIGPRVYDDIAFSLRNDGLPEDQVLQKVKDVAASLQISHLLEKIPHYLSGGEKKKVALAGALVTLPQILILDEPFLSLDPESRREMIRLLNHLSREHEVSLVITTHDMEVVGDLADVVYVFHQGSIIARGTPREIFGQVNMLKEANLEPPVLAELFHRLHQKGMKVPVPQSMAEAEAWLIKALQNKENPEDIG</sequence>
<dbReference type="InterPro" id="IPR027417">
    <property type="entry name" value="P-loop_NTPase"/>
</dbReference>
<dbReference type="InterPro" id="IPR003593">
    <property type="entry name" value="AAA+_ATPase"/>
</dbReference>
<evidence type="ECO:0000256" key="1">
    <source>
        <dbReference type="ARBA" id="ARBA00004202"/>
    </source>
</evidence>
<gene>
    <name evidence="10" type="ORF">SAMN06296020_101360</name>
</gene>
<dbReference type="GO" id="GO:0005524">
    <property type="term" value="F:ATP binding"/>
    <property type="evidence" value="ECO:0007669"/>
    <property type="project" value="UniProtKB-KW"/>
</dbReference>
<evidence type="ECO:0000313" key="11">
    <source>
        <dbReference type="Proteomes" id="UP001158066"/>
    </source>
</evidence>
<keyword evidence="11" id="KW-1185">Reference proteome</keyword>
<comment type="caution">
    <text evidence="10">The sequence shown here is derived from an EMBL/GenBank/DDBJ whole genome shotgun (WGS) entry which is preliminary data.</text>
</comment>
<comment type="subcellular location">
    <subcellularLocation>
        <location evidence="1">Cell membrane</location>
        <topology evidence="1">Peripheral membrane protein</topology>
    </subcellularLocation>
</comment>
<dbReference type="Proteomes" id="UP001158066">
    <property type="component" value="Unassembled WGS sequence"/>
</dbReference>
<dbReference type="InterPro" id="IPR050095">
    <property type="entry name" value="ECF_ABC_transporter_ATP-bd"/>
</dbReference>
<dbReference type="GO" id="GO:0043190">
    <property type="term" value="C:ATP-binding cassette (ABC) transporter complex"/>
    <property type="evidence" value="ECO:0007669"/>
    <property type="project" value="TreeGrafter"/>
</dbReference>
<keyword evidence="8" id="KW-0472">Membrane</keyword>
<keyword evidence="3" id="KW-0813">Transport</keyword>
<dbReference type="FunFam" id="3.40.50.300:FF:000224">
    <property type="entry name" value="Energy-coupling factor transporter ATP-binding protein EcfA"/>
    <property type="match status" value="1"/>
</dbReference>
<keyword evidence="4" id="KW-1003">Cell membrane</keyword>
<feature type="domain" description="ABC transporter" evidence="9">
    <location>
        <begin position="5"/>
        <end position="239"/>
    </location>
</feature>
<evidence type="ECO:0000313" key="10">
    <source>
        <dbReference type="EMBL" id="SMP40298.1"/>
    </source>
</evidence>
<dbReference type="Gene3D" id="3.40.50.300">
    <property type="entry name" value="P-loop containing nucleotide triphosphate hydrolases"/>
    <property type="match status" value="1"/>
</dbReference>
<dbReference type="RefSeq" id="WP_283407708.1">
    <property type="nucleotide sequence ID" value="NZ_FXUF01000001.1"/>
</dbReference>
<reference evidence="10" key="1">
    <citation type="submission" date="2017-05" db="EMBL/GenBank/DDBJ databases">
        <authorList>
            <person name="Varghese N."/>
            <person name="Submissions S."/>
        </authorList>
    </citation>
    <scope>NUCLEOTIDE SEQUENCE</scope>
    <source>
        <strain evidence="10">Su22</strain>
    </source>
</reference>
<dbReference type="PROSITE" id="PS50893">
    <property type="entry name" value="ABC_TRANSPORTER_2"/>
    <property type="match status" value="1"/>
</dbReference>
<dbReference type="CDD" id="cd03225">
    <property type="entry name" value="ABC_cobalt_CbiO_domain1"/>
    <property type="match status" value="1"/>
</dbReference>
<dbReference type="InterPro" id="IPR017871">
    <property type="entry name" value="ABC_transporter-like_CS"/>
</dbReference>
<organism evidence="10 11">
    <name type="scientific">Anoxynatronum buryatiense</name>
    <dbReference type="NCBI Taxonomy" id="489973"/>
    <lineage>
        <taxon>Bacteria</taxon>
        <taxon>Bacillati</taxon>
        <taxon>Bacillota</taxon>
        <taxon>Clostridia</taxon>
        <taxon>Eubacteriales</taxon>
        <taxon>Clostridiaceae</taxon>
        <taxon>Anoxynatronum</taxon>
    </lineage>
</organism>
<dbReference type="InterPro" id="IPR015856">
    <property type="entry name" value="ABC_transpr_CbiO/EcfA_su"/>
</dbReference>
<evidence type="ECO:0000256" key="5">
    <source>
        <dbReference type="ARBA" id="ARBA00022741"/>
    </source>
</evidence>
<evidence type="ECO:0000256" key="7">
    <source>
        <dbReference type="ARBA" id="ARBA00022967"/>
    </source>
</evidence>
<dbReference type="InterPro" id="IPR003439">
    <property type="entry name" value="ABC_transporter-like_ATP-bd"/>
</dbReference>
<evidence type="ECO:0000256" key="4">
    <source>
        <dbReference type="ARBA" id="ARBA00022475"/>
    </source>
</evidence>
<dbReference type="GO" id="GO:0016887">
    <property type="term" value="F:ATP hydrolysis activity"/>
    <property type="evidence" value="ECO:0007669"/>
    <property type="project" value="InterPro"/>
</dbReference>
<dbReference type="PROSITE" id="PS00211">
    <property type="entry name" value="ABC_TRANSPORTER_1"/>
    <property type="match status" value="1"/>
</dbReference>
<evidence type="ECO:0000259" key="9">
    <source>
        <dbReference type="PROSITE" id="PS50893"/>
    </source>
</evidence>
<keyword evidence="6 10" id="KW-0067">ATP-binding</keyword>
<dbReference type="EMBL" id="FXUF01000001">
    <property type="protein sequence ID" value="SMP40298.1"/>
    <property type="molecule type" value="Genomic_DNA"/>
</dbReference>
<dbReference type="SMART" id="SM00382">
    <property type="entry name" value="AAA"/>
    <property type="match status" value="1"/>
</dbReference>
<dbReference type="AlphaFoldDB" id="A0AA46AHJ7"/>
<evidence type="ECO:0000256" key="8">
    <source>
        <dbReference type="ARBA" id="ARBA00023136"/>
    </source>
</evidence>
<dbReference type="SUPFAM" id="SSF52540">
    <property type="entry name" value="P-loop containing nucleoside triphosphate hydrolases"/>
    <property type="match status" value="1"/>
</dbReference>
<proteinExistence type="inferred from homology"/>